<evidence type="ECO:0000256" key="7">
    <source>
        <dbReference type="SAM" id="Coils"/>
    </source>
</evidence>
<accession>A0A814GCE3</accession>
<dbReference type="CDD" id="cd17917">
    <property type="entry name" value="DEXHc_RHA-like"/>
    <property type="match status" value="1"/>
</dbReference>
<dbReference type="Gene3D" id="1.20.120.1080">
    <property type="match status" value="1"/>
</dbReference>
<comment type="caution">
    <text evidence="12">The sequence shown here is derived from an EMBL/GenBank/DDBJ whole genome shotgun (WGS) entry which is preliminary data.</text>
</comment>
<dbReference type="InterPro" id="IPR012317">
    <property type="entry name" value="Poly(ADP-ribose)pol_cat_dom"/>
</dbReference>
<organism evidence="12 14">
    <name type="scientific">Didymodactylos carnosus</name>
    <dbReference type="NCBI Taxonomy" id="1234261"/>
    <lineage>
        <taxon>Eukaryota</taxon>
        <taxon>Metazoa</taxon>
        <taxon>Spiralia</taxon>
        <taxon>Gnathifera</taxon>
        <taxon>Rotifera</taxon>
        <taxon>Eurotatoria</taxon>
        <taxon>Bdelloidea</taxon>
        <taxon>Philodinida</taxon>
        <taxon>Philodinidae</taxon>
        <taxon>Didymodactylos</taxon>
    </lineage>
</organism>
<feature type="non-terminal residue" evidence="12">
    <location>
        <position position="1917"/>
    </location>
</feature>
<keyword evidence="2" id="KW-0378">Hydrolase</keyword>
<feature type="domain" description="Helicase ATP-binding" evidence="10">
    <location>
        <begin position="710"/>
        <end position="877"/>
    </location>
</feature>
<keyword evidence="7" id="KW-0175">Coiled coil</keyword>
<dbReference type="GO" id="GO:0004386">
    <property type="term" value="F:helicase activity"/>
    <property type="evidence" value="ECO:0007669"/>
    <property type="project" value="UniProtKB-KW"/>
</dbReference>
<evidence type="ECO:0000256" key="8">
    <source>
        <dbReference type="SAM" id="MobiDB-lite"/>
    </source>
</evidence>
<evidence type="ECO:0000259" key="9">
    <source>
        <dbReference type="PROSITE" id="PS51059"/>
    </source>
</evidence>
<evidence type="ECO:0000313" key="14">
    <source>
        <dbReference type="Proteomes" id="UP000663829"/>
    </source>
</evidence>
<dbReference type="SMART" id="SM00847">
    <property type="entry name" value="HA2"/>
    <property type="match status" value="1"/>
</dbReference>
<sequence length="1917" mass="221490">EKWYEFSANESSQLNQALSTTDGSFETTFYLATQQQNKCGISMMKLLKTDDNDSDADSLSWVRCKGSSVYNYNILSFWQMMLIKHPSMVGEIGKQSSASLQFIQIPNIFDDKNFQYQLRTWYNCQPLTNDLLNCAIDNRLRYLVDNQLFFNNEKIHFNLQTFTFKNDNQTIEGYLRWLPKFVAIDQNTKHIIYIDNSYEQLNNVQDAVPLTLKILQNLQSLRRQNTLNEEDTDDGQTTTTTNDTEEVVVNGIDVTIGDNHGHGHENTTDLNDQQDDNEQESKKTKGDTDDLTWKEPDVNDIPVSVDNADVLNDELKDKKGAYEKANASSAYIDKIIKEKEKKLKNIENIQQSPKQTLMESLLLSASYEIKAEFSSSQQQSEQVKIDEYRREIEKLQKQKEESDKIKNDRDQEMQQLRARLRIIEMAKEYQEEIEKNLETIEHKLPNKDYLPIYPNTIQTLLRTLLNKSSVGAKDIVNFITVGKKRDPQQSTQDIYIVVGFHQHHKEMNLINQRINKLILIIKSIQEYYECYLNKIISNLLKKNCWPIKCQLNEITQYWKQYLKIFEKMLQDEKIKYCKEFSDMIKQKCQDIIDLCIGNKSNWSQIPYNEMRSYIQSKAFEIVIEESKRQAFTQFIEEIKAKLEIQASANAQKVRDKHLKNLENKFEYDLMYKGINRQHFNLIPDLIHRAIIYCHCYELQLPLYESSLDLLEIIKQHTVISLSTSTGSGKSTLIPALLAADGYQKIYITQPRRLPCNLLSQHVNKKISDISGWSVAGSSYKIKRPITYLTDGLLREYLQSDELVIQRQIQNNNKSIIFFIDEVHERSVNIDLCLALLARQLSLYPQIHSRIKIILSSATLDPSIAGLFSKNKNNYKFYEFKAKAATTTLHSITEHENQTDENIFNLISNLNGAMNSQILCFVKSTYDVVQSIKLLSTLKNLKSYPLIQSQSAKEQQIIINSHSIFFSTTVAETSLTFPSLKYVIDTGIINMPVYDLETDTTILKESPAARSTIKQRKGRVGRTQNGEYYALYNSNTIIRDYPIPQICQTELSHIDFSLRRSSLKQGLNYLQQWLPNPPEQQSIDQAIKHLQKLNLLDIKQNLTDIGLKLTKLPDFGSLSMSKSVLAAIEQYNCGQDLIRIAAILSVLNTSSILKKISPQYKSIHGDFMTLLNIMNAIIEKKRNLPPNQFQDNTEMICAQLDLSSIAHILKRALARYTLFEQFFQLSNVYYHRSQMRSNQWELIAKALLTGFSDNIYLSMKELQGKAHHFTCYNVQTSDKEKFGMIDLASTLSRPISVTPVSLIIARDIRYSSAVRSMVILSFLGEIQSQWLMNQLQREILITDNEKNRFANGLLAQLKNQYTMVHIQIHNQSLILKGLASQVLPLELHILKQLLIKETFDLIPDNEKNENLLRHIKHLSTAIHIFHPLKWRWLAEKQVEITMRNNRHNIEIVINGRDANNKAVKEEFQSFIGWLKESVAVHLNTGVKPSMLEATNNQTTEIKARIEAVTDSKLEYIHLLPRLKGPNATRESRMEVVAWLAICKFDCKLEGGFVRDWIVGNYSFHPKTPPSSWLTYPAIASNNKIPILDKSIVPSDLDCHLPRKRYFDIEKFLDLLFKFEIETKVYRQDWRYILLFDENSKTGPFTMDLIEPHVVLTHDRIDFDVNNLYVKCDYTKELGQRINLEQLNCSLESIVENIHKKQFQLLKHDDYTITTRMQKMTERGWTKIGELNAFMPNPTAGYKYVLKQLPINSTLYKTIVQNIETKITNAKVTSVEEINNPNLSSAYAAMKKLIAEDCPGNNPNEQQLYHGTKLENAENILQRGFDDRHFSSGGLFGHGAYFADDPAKSHGYTGLTPTRVMFYNKVILGRQFVKNEADNSLNAAPPDHHSVRGYNAPYREYIVYRYGQSLPYLKIVYAV</sequence>
<dbReference type="Gene3D" id="3.40.50.300">
    <property type="entry name" value="P-loop containing nucleotide triphosphate hydrolases"/>
    <property type="match status" value="2"/>
</dbReference>
<keyword evidence="6" id="KW-0328">Glycosyltransferase</keyword>
<dbReference type="EMBL" id="CAJOBC010003090">
    <property type="protein sequence ID" value="CAF3766569.1"/>
    <property type="molecule type" value="Genomic_DNA"/>
</dbReference>
<feature type="compositionally biased region" description="Low complexity" evidence="8">
    <location>
        <begin position="235"/>
        <end position="244"/>
    </location>
</feature>
<feature type="coiled-coil region" evidence="7">
    <location>
        <begin position="308"/>
        <end position="352"/>
    </location>
</feature>
<dbReference type="SMART" id="SM00490">
    <property type="entry name" value="HELICc"/>
    <property type="match status" value="1"/>
</dbReference>
<dbReference type="Pfam" id="PF00271">
    <property type="entry name" value="Helicase_C"/>
    <property type="match status" value="1"/>
</dbReference>
<evidence type="ECO:0000256" key="4">
    <source>
        <dbReference type="ARBA" id="ARBA00022840"/>
    </source>
</evidence>
<dbReference type="Proteomes" id="UP000681722">
    <property type="component" value="Unassembled WGS sequence"/>
</dbReference>
<keyword evidence="6" id="KW-0520">NAD</keyword>
<feature type="compositionally biased region" description="Basic and acidic residues" evidence="8">
    <location>
        <begin position="279"/>
        <end position="297"/>
    </location>
</feature>
<evidence type="ECO:0000259" key="10">
    <source>
        <dbReference type="PROSITE" id="PS51192"/>
    </source>
</evidence>
<evidence type="ECO:0000256" key="3">
    <source>
        <dbReference type="ARBA" id="ARBA00022806"/>
    </source>
</evidence>
<dbReference type="EC" id="2.4.2.-" evidence="6"/>
<feature type="coiled-coil region" evidence="7">
    <location>
        <begin position="378"/>
        <end position="443"/>
    </location>
</feature>
<dbReference type="InterPro" id="IPR007502">
    <property type="entry name" value="Helicase-assoc_dom"/>
</dbReference>
<evidence type="ECO:0000313" key="12">
    <source>
        <dbReference type="EMBL" id="CAF0994874.1"/>
    </source>
</evidence>
<dbReference type="EMBL" id="CAJNOQ010003090">
    <property type="protein sequence ID" value="CAF0994874.1"/>
    <property type="molecule type" value="Genomic_DNA"/>
</dbReference>
<dbReference type="PANTHER" id="PTHR18934">
    <property type="entry name" value="ATP-DEPENDENT RNA HELICASE"/>
    <property type="match status" value="1"/>
</dbReference>
<dbReference type="SUPFAM" id="SSF52540">
    <property type="entry name" value="P-loop containing nucleoside triphosphate hydrolases"/>
    <property type="match status" value="1"/>
</dbReference>
<dbReference type="SMART" id="SM00487">
    <property type="entry name" value="DEXDc"/>
    <property type="match status" value="1"/>
</dbReference>
<dbReference type="SUPFAM" id="SSF56399">
    <property type="entry name" value="ADP-ribosylation"/>
    <property type="match status" value="1"/>
</dbReference>
<keyword evidence="1" id="KW-0547">Nucleotide-binding</keyword>
<name>A0A814GCE3_9BILA</name>
<evidence type="ECO:0000256" key="5">
    <source>
        <dbReference type="ARBA" id="ARBA00038040"/>
    </source>
</evidence>
<dbReference type="Proteomes" id="UP000663829">
    <property type="component" value="Unassembled WGS sequence"/>
</dbReference>
<dbReference type="Gene3D" id="3.90.228.10">
    <property type="match status" value="1"/>
</dbReference>
<comment type="similarity">
    <text evidence="5">Belongs to the DEAD box helicase family. DEAH subfamily. PRP16 sub-subfamily.</text>
</comment>
<dbReference type="InterPro" id="IPR027417">
    <property type="entry name" value="P-loop_NTPase"/>
</dbReference>
<dbReference type="PROSITE" id="PS51192">
    <property type="entry name" value="HELICASE_ATP_BIND_1"/>
    <property type="match status" value="1"/>
</dbReference>
<dbReference type="GO" id="GO:0016787">
    <property type="term" value="F:hydrolase activity"/>
    <property type="evidence" value="ECO:0007669"/>
    <property type="project" value="UniProtKB-KW"/>
</dbReference>
<feature type="region of interest" description="Disordered" evidence="8">
    <location>
        <begin position="225"/>
        <end position="244"/>
    </location>
</feature>
<dbReference type="InterPro" id="IPR001650">
    <property type="entry name" value="Helicase_C-like"/>
</dbReference>
<dbReference type="Pfam" id="PF00644">
    <property type="entry name" value="PARP"/>
    <property type="match status" value="1"/>
</dbReference>
<dbReference type="GO" id="GO:0005524">
    <property type="term" value="F:ATP binding"/>
    <property type="evidence" value="ECO:0007669"/>
    <property type="project" value="UniProtKB-KW"/>
</dbReference>
<dbReference type="OrthoDB" id="10046574at2759"/>
<dbReference type="GO" id="GO:0003950">
    <property type="term" value="F:NAD+ poly-ADP-ribosyltransferase activity"/>
    <property type="evidence" value="ECO:0007669"/>
    <property type="project" value="UniProtKB-UniRule"/>
</dbReference>
<dbReference type="InterPro" id="IPR014001">
    <property type="entry name" value="Helicase_ATP-bd"/>
</dbReference>
<evidence type="ECO:0000256" key="1">
    <source>
        <dbReference type="ARBA" id="ARBA00022741"/>
    </source>
</evidence>
<gene>
    <name evidence="12" type="ORF">GPM918_LOCUS13446</name>
    <name evidence="13" type="ORF">SRO942_LOCUS13446</name>
</gene>
<protein>
    <recommendedName>
        <fullName evidence="6">Poly [ADP-ribose] polymerase</fullName>
        <shortName evidence="6">PARP</shortName>
        <ecNumber evidence="6">2.4.2.-</ecNumber>
    </recommendedName>
</protein>
<keyword evidence="6" id="KW-0808">Transferase</keyword>
<dbReference type="GO" id="GO:0003723">
    <property type="term" value="F:RNA binding"/>
    <property type="evidence" value="ECO:0007669"/>
    <property type="project" value="TreeGrafter"/>
</dbReference>
<keyword evidence="4" id="KW-0067">ATP-binding</keyword>
<reference evidence="12" key="1">
    <citation type="submission" date="2021-02" db="EMBL/GenBank/DDBJ databases">
        <authorList>
            <person name="Nowell W R."/>
        </authorList>
    </citation>
    <scope>NUCLEOTIDE SEQUENCE</scope>
</reference>
<evidence type="ECO:0000256" key="6">
    <source>
        <dbReference type="RuleBase" id="RU362114"/>
    </source>
</evidence>
<feature type="region of interest" description="Disordered" evidence="8">
    <location>
        <begin position="254"/>
        <end position="300"/>
    </location>
</feature>
<keyword evidence="3" id="KW-0347">Helicase</keyword>
<dbReference type="PROSITE" id="PS51059">
    <property type="entry name" value="PARP_CATALYTIC"/>
    <property type="match status" value="1"/>
</dbReference>
<keyword evidence="14" id="KW-1185">Reference proteome</keyword>
<evidence type="ECO:0000259" key="11">
    <source>
        <dbReference type="PROSITE" id="PS51194"/>
    </source>
</evidence>
<dbReference type="PANTHER" id="PTHR18934:SF91">
    <property type="entry name" value="PRE-MRNA-SPLICING FACTOR ATP-DEPENDENT RNA HELICASE PRP16"/>
    <property type="match status" value="1"/>
</dbReference>
<dbReference type="PROSITE" id="PS51194">
    <property type="entry name" value="HELICASE_CTER"/>
    <property type="match status" value="1"/>
</dbReference>
<proteinExistence type="inferred from homology"/>
<evidence type="ECO:0000256" key="2">
    <source>
        <dbReference type="ARBA" id="ARBA00022801"/>
    </source>
</evidence>
<feature type="domain" description="Helicase C-terminal" evidence="11">
    <location>
        <begin position="901"/>
        <end position="1061"/>
    </location>
</feature>
<feature type="domain" description="PARP catalytic" evidence="9">
    <location>
        <begin position="1731"/>
        <end position="1917"/>
    </location>
</feature>
<evidence type="ECO:0000313" key="13">
    <source>
        <dbReference type="EMBL" id="CAF3766569.1"/>
    </source>
</evidence>